<evidence type="ECO:0000313" key="3">
    <source>
        <dbReference type="Proteomes" id="UP000198600"/>
    </source>
</evidence>
<dbReference type="PANTHER" id="PTHR37477">
    <property type="entry name" value="COBALT-PRECORRIN-5A HYDROLASE"/>
    <property type="match status" value="1"/>
</dbReference>
<dbReference type="InterPro" id="IPR036518">
    <property type="entry name" value="CobE/GbiG_C_sf"/>
</dbReference>
<keyword evidence="2" id="KW-0378">Hydrolase</keyword>
<evidence type="ECO:0000313" key="2">
    <source>
        <dbReference type="EMBL" id="SDU93678.1"/>
    </source>
</evidence>
<proteinExistence type="predicted"/>
<keyword evidence="3" id="KW-1185">Reference proteome</keyword>
<evidence type="ECO:0000259" key="1">
    <source>
        <dbReference type="Pfam" id="PF01890"/>
    </source>
</evidence>
<dbReference type="STRING" id="46679.SAMN05216202_1899"/>
<dbReference type="AlphaFoldDB" id="A0A1H2ML21"/>
<dbReference type="InterPro" id="IPR002750">
    <property type="entry name" value="CobE/GbiG_C"/>
</dbReference>
<dbReference type="EMBL" id="LT629802">
    <property type="protein sequence ID" value="SDU93678.1"/>
    <property type="molecule type" value="Genomic_DNA"/>
</dbReference>
<feature type="domain" description="CobE/GbiG C-terminal" evidence="1">
    <location>
        <begin position="10"/>
        <end position="134"/>
    </location>
</feature>
<dbReference type="RefSeq" id="WP_231982633.1">
    <property type="nucleotide sequence ID" value="NZ_LS483433.1"/>
</dbReference>
<dbReference type="Gene3D" id="3.30.420.180">
    <property type="entry name" value="CobE/GbiG C-terminal domain"/>
    <property type="match status" value="1"/>
</dbReference>
<organism evidence="2 3">
    <name type="scientific">Pseudomonas mucidolens</name>
    <dbReference type="NCBI Taxonomy" id="46679"/>
    <lineage>
        <taxon>Bacteria</taxon>
        <taxon>Pseudomonadati</taxon>
        <taxon>Pseudomonadota</taxon>
        <taxon>Gammaproteobacteria</taxon>
        <taxon>Pseudomonadales</taxon>
        <taxon>Pseudomonadaceae</taxon>
        <taxon>Pseudomonas</taxon>
    </lineage>
</organism>
<dbReference type="SUPFAM" id="SSF159664">
    <property type="entry name" value="CobE/GbiG C-terminal domain-like"/>
    <property type="match status" value="1"/>
</dbReference>
<dbReference type="GO" id="GO:0009236">
    <property type="term" value="P:cobalamin biosynthetic process"/>
    <property type="evidence" value="ECO:0007669"/>
    <property type="project" value="InterPro"/>
</dbReference>
<dbReference type="InterPro" id="IPR052553">
    <property type="entry name" value="CbiG_hydrolase"/>
</dbReference>
<dbReference type="GO" id="GO:0016787">
    <property type="term" value="F:hydrolase activity"/>
    <property type="evidence" value="ECO:0007669"/>
    <property type="project" value="UniProtKB-KW"/>
</dbReference>
<dbReference type="PANTHER" id="PTHR37477:SF1">
    <property type="entry name" value="COBALT-PRECORRIN-5A HYDROLASE"/>
    <property type="match status" value="1"/>
</dbReference>
<dbReference type="Pfam" id="PF01890">
    <property type="entry name" value="CbiG_C"/>
    <property type="match status" value="1"/>
</dbReference>
<name>A0A1H2ML21_9PSED</name>
<protein>
    <submittedName>
        <fullName evidence="2">Cobalt-precorrin 5A hydrolase</fullName>
    </submittedName>
</protein>
<dbReference type="Proteomes" id="UP000198600">
    <property type="component" value="Chromosome I"/>
</dbReference>
<reference evidence="3" key="1">
    <citation type="submission" date="2016-10" db="EMBL/GenBank/DDBJ databases">
        <authorList>
            <person name="Varghese N."/>
            <person name="Submissions S."/>
        </authorList>
    </citation>
    <scope>NUCLEOTIDE SEQUENCE [LARGE SCALE GENOMIC DNA]</scope>
    <source>
        <strain evidence="3">LMG 2223</strain>
    </source>
</reference>
<sequence length="137" mass="14678">MMPDSTTPILVVGLGCQRGCDVDTLLALFHTALDAEGIDPRRINALASIEHKRDEPGLLALANVLRLPLQFFAAEQLAVYDTRLSHRSALAFTHTGCHGIAESAALALAEQLSGCPARLLITRQKKLQATFALAYAG</sequence>
<accession>A0A1H2ML21</accession>
<gene>
    <name evidence="2" type="ORF">SAMN05216202_1899</name>
</gene>